<dbReference type="PANTHER" id="PTHR35004:SF7">
    <property type="entry name" value="INTEGRASE PROTEIN"/>
    <property type="match status" value="1"/>
</dbReference>
<dbReference type="NCBIfam" id="NF033577">
    <property type="entry name" value="transpos_IS481"/>
    <property type="match status" value="1"/>
</dbReference>
<evidence type="ECO:0000313" key="2">
    <source>
        <dbReference type="EMBL" id="CUR60397.1"/>
    </source>
</evidence>
<protein>
    <submittedName>
        <fullName evidence="2">Transposase</fullName>
    </submittedName>
</protein>
<dbReference type="EMBL" id="CZKA01000073">
    <property type="protein sequence ID" value="CUR60397.1"/>
    <property type="molecule type" value="Genomic_DNA"/>
</dbReference>
<dbReference type="InterPro" id="IPR012337">
    <property type="entry name" value="RNaseH-like_sf"/>
</dbReference>
<sequence length="402" mass="44933">MPQPTSKARLVITAVFVDHQSPAEVATRYGVHRAWVYKLKARYEAEGEAALEPRSRRPKTSPGALAPELVDLIVRIRKELTDAGLDAGPDTIAWHLAQHHDTVVSRSSISRHLVRAGLVTPEPKKRPKSSYIRFEAAMPNETWQSDFTHYRLSDGRDVEIISWLDDCTRYALHISAHQRVTGPIVLATFRETAGQHGIPASTLTDNGMVFTTRLAGGRGGRNALEHQLRAWNVIQKNSRPAHPTTCGKVERFQQTMKKWLRAQPVQPSTITELQALIDAFADEYNHRRPHRSLPHRATPAARYTTLPKALPGESRDPDTHDRIRHDTVSKGGNITLRNNGKLHHIGIGRTFAGTCVIVLVQDLDIRILNAITGELLRELILNPHIDYQPTGAPKGPTHRPPK</sequence>
<reference evidence="2" key="1">
    <citation type="submission" date="2015-08" db="EMBL/GenBank/DDBJ databases">
        <authorList>
            <person name="Babu N.S."/>
            <person name="Beckwith C.J."/>
            <person name="Beseler K.G."/>
            <person name="Brison A."/>
            <person name="Carone J.V."/>
            <person name="Caskin T.P."/>
            <person name="Diamond M."/>
            <person name="Durham M.E."/>
            <person name="Foxe J.M."/>
            <person name="Go M."/>
            <person name="Henderson B.A."/>
            <person name="Jones I.B."/>
            <person name="McGettigan J.A."/>
            <person name="Micheletti S.J."/>
            <person name="Nasrallah M.E."/>
            <person name="Ortiz D."/>
            <person name="Piller C.R."/>
            <person name="Privatt S.R."/>
            <person name="Schneider S.L."/>
            <person name="Sharp S."/>
            <person name="Smith T.C."/>
            <person name="Stanton J.D."/>
            <person name="Ullery H.E."/>
            <person name="Wilson R.J."/>
            <person name="Serrano M.G."/>
            <person name="Buck G."/>
            <person name="Lee V."/>
            <person name="Wang Y."/>
            <person name="Carvalho R."/>
            <person name="Voegtly L."/>
            <person name="Shi R."/>
            <person name="Duckworth R."/>
            <person name="Johnson A."/>
            <person name="Loviza R."/>
            <person name="Walstead R."/>
            <person name="Shah Z."/>
            <person name="Kiflezghi M."/>
            <person name="Wade K."/>
            <person name="Ball S.L."/>
            <person name="Bradley K.W."/>
            <person name="Asai D.J."/>
            <person name="Bowman C.A."/>
            <person name="Russell D.A."/>
            <person name="Pope W.H."/>
            <person name="Jacobs-Sera D."/>
            <person name="Hendrix R.W."/>
            <person name="Hatfull G.F."/>
        </authorList>
    </citation>
    <scope>NUCLEOTIDE SEQUENCE</scope>
</reference>
<dbReference type="GO" id="GO:0003676">
    <property type="term" value="F:nucleic acid binding"/>
    <property type="evidence" value="ECO:0007669"/>
    <property type="project" value="InterPro"/>
</dbReference>
<evidence type="ECO:0000259" key="1">
    <source>
        <dbReference type="PROSITE" id="PS50994"/>
    </source>
</evidence>
<dbReference type="PANTHER" id="PTHR35004">
    <property type="entry name" value="TRANSPOSASE RV3428C-RELATED"/>
    <property type="match status" value="1"/>
</dbReference>
<dbReference type="Pfam" id="PF13565">
    <property type="entry name" value="HTH_32"/>
    <property type="match status" value="1"/>
</dbReference>
<proteinExistence type="predicted"/>
<dbReference type="InterPro" id="IPR047656">
    <property type="entry name" value="IS481-like_transpos"/>
</dbReference>
<dbReference type="AlphaFoldDB" id="A0A2P2CEN2"/>
<dbReference type="SUPFAM" id="SSF53098">
    <property type="entry name" value="Ribonuclease H-like"/>
    <property type="match status" value="1"/>
</dbReference>
<dbReference type="SUPFAM" id="SSF46689">
    <property type="entry name" value="Homeodomain-like"/>
    <property type="match status" value="1"/>
</dbReference>
<dbReference type="Gene3D" id="3.30.420.10">
    <property type="entry name" value="Ribonuclease H-like superfamily/Ribonuclease H"/>
    <property type="match status" value="1"/>
</dbReference>
<dbReference type="Pfam" id="PF13683">
    <property type="entry name" value="rve_3"/>
    <property type="match status" value="1"/>
</dbReference>
<dbReference type="PROSITE" id="PS50994">
    <property type="entry name" value="INTEGRASE"/>
    <property type="match status" value="1"/>
</dbReference>
<dbReference type="GO" id="GO:0015074">
    <property type="term" value="P:DNA integration"/>
    <property type="evidence" value="ECO:0007669"/>
    <property type="project" value="InterPro"/>
</dbReference>
<dbReference type="InterPro" id="IPR001584">
    <property type="entry name" value="Integrase_cat-core"/>
</dbReference>
<organism evidence="2">
    <name type="scientific">metagenome</name>
    <dbReference type="NCBI Taxonomy" id="256318"/>
    <lineage>
        <taxon>unclassified sequences</taxon>
        <taxon>metagenomes</taxon>
    </lineage>
</organism>
<dbReference type="InterPro" id="IPR009057">
    <property type="entry name" value="Homeodomain-like_sf"/>
</dbReference>
<name>A0A2P2CEN2_9ZZZZ</name>
<gene>
    <name evidence="2" type="primary">tnp3514a</name>
    <name evidence="2" type="ORF">NOCA2750007</name>
</gene>
<accession>A0A2P2CEN2</accession>
<feature type="domain" description="Integrase catalytic" evidence="1">
    <location>
        <begin position="135"/>
        <end position="307"/>
    </location>
</feature>
<dbReference type="InterPro" id="IPR036397">
    <property type="entry name" value="RNaseH_sf"/>
</dbReference>